<protein>
    <recommendedName>
        <fullName evidence="4">Lipoprotein</fullName>
    </recommendedName>
</protein>
<gene>
    <name evidence="2" type="ORF">SAMN05216243_0903</name>
</gene>
<reference evidence="2 3" key="1">
    <citation type="submission" date="2016-10" db="EMBL/GenBank/DDBJ databases">
        <authorList>
            <person name="de Groot N.N."/>
        </authorList>
    </citation>
    <scope>NUCLEOTIDE SEQUENCE [LARGE SCALE GENOMIC DNA]</scope>
    <source>
        <strain evidence="2 3">CGMCC 1.6502</strain>
    </source>
</reference>
<sequence>MKKWIPLALVILVLAGCAQTFEGASPSWKAKYTVEETDDSGINRTFSLTYKGDIEDLEAAEAINYSFESESAEISGEHSLDGEIPKDKTFSFDVESESEKVEDETEIVDVMVRMGTELETFQLH</sequence>
<proteinExistence type="predicted"/>
<evidence type="ECO:0000313" key="3">
    <source>
        <dbReference type="Proteomes" id="UP000198694"/>
    </source>
</evidence>
<dbReference type="EMBL" id="FNFL01000001">
    <property type="protein sequence ID" value="SDJ79776.1"/>
    <property type="molecule type" value="Genomic_DNA"/>
</dbReference>
<dbReference type="OrthoDB" id="1928231at2"/>
<evidence type="ECO:0000313" key="2">
    <source>
        <dbReference type="EMBL" id="SDJ79776.1"/>
    </source>
</evidence>
<keyword evidence="1" id="KW-0732">Signal</keyword>
<evidence type="ECO:0000256" key="1">
    <source>
        <dbReference type="SAM" id="SignalP"/>
    </source>
</evidence>
<feature type="chain" id="PRO_5038588097" description="Lipoprotein" evidence="1">
    <location>
        <begin position="21"/>
        <end position="124"/>
    </location>
</feature>
<organism evidence="2 3">
    <name type="scientific">Sediminibacillus albus</name>
    <dbReference type="NCBI Taxonomy" id="407036"/>
    <lineage>
        <taxon>Bacteria</taxon>
        <taxon>Bacillati</taxon>
        <taxon>Bacillota</taxon>
        <taxon>Bacilli</taxon>
        <taxon>Bacillales</taxon>
        <taxon>Bacillaceae</taxon>
        <taxon>Sediminibacillus</taxon>
    </lineage>
</organism>
<keyword evidence="3" id="KW-1185">Reference proteome</keyword>
<dbReference type="PROSITE" id="PS51257">
    <property type="entry name" value="PROKAR_LIPOPROTEIN"/>
    <property type="match status" value="1"/>
</dbReference>
<dbReference type="AlphaFoldDB" id="A0A1G8WNT1"/>
<name>A0A1G8WNT1_9BACI</name>
<accession>A0A1G8WNT1</accession>
<dbReference type="Proteomes" id="UP000198694">
    <property type="component" value="Unassembled WGS sequence"/>
</dbReference>
<feature type="signal peptide" evidence="1">
    <location>
        <begin position="1"/>
        <end position="20"/>
    </location>
</feature>
<evidence type="ECO:0008006" key="4">
    <source>
        <dbReference type="Google" id="ProtNLM"/>
    </source>
</evidence>
<dbReference type="RefSeq" id="WP_093211445.1">
    <property type="nucleotide sequence ID" value="NZ_FNFL01000001.1"/>
</dbReference>